<protein>
    <submittedName>
        <fullName evidence="1">Uncharacterized protein</fullName>
    </submittedName>
</protein>
<dbReference type="GeneID" id="93281410"/>
<dbReference type="STRING" id="460384.SAMN05216313_1546"/>
<organism evidence="1 2">
    <name type="scientific">Enterocloster lavalensis</name>
    <dbReference type="NCBI Taxonomy" id="460384"/>
    <lineage>
        <taxon>Bacteria</taxon>
        <taxon>Bacillati</taxon>
        <taxon>Bacillota</taxon>
        <taxon>Clostridia</taxon>
        <taxon>Lachnospirales</taxon>
        <taxon>Lachnospiraceae</taxon>
        <taxon>Enterocloster</taxon>
    </lineage>
</organism>
<accession>A0A1I0KA79</accession>
<sequence length="140" mass="16921">MKEIKITRKLLDEYRDMRKKRTIPILEMELREMREGDNGFGNSTIFDYRDGFPRPQSVVGFDWEQYERREKALERKKDVSKAVEKWIEEIEDGQTRCVFRMFYRDVMEWGKIAAKTGYSKSPDYPRKMIRDAYIEKCGIK</sequence>
<reference evidence="2" key="1">
    <citation type="submission" date="2016-10" db="EMBL/GenBank/DDBJ databases">
        <authorList>
            <person name="Varghese N."/>
            <person name="Submissions S."/>
        </authorList>
    </citation>
    <scope>NUCLEOTIDE SEQUENCE [LARGE SCALE GENOMIC DNA]</scope>
    <source>
        <strain evidence="2">NLAE-zl-G277</strain>
    </source>
</reference>
<proteinExistence type="predicted"/>
<evidence type="ECO:0000313" key="1">
    <source>
        <dbReference type="EMBL" id="SEU20311.1"/>
    </source>
</evidence>
<dbReference type="RefSeq" id="WP_092371674.1">
    <property type="nucleotide sequence ID" value="NZ_FOIM01000054.1"/>
</dbReference>
<dbReference type="AlphaFoldDB" id="A0A1I0KA79"/>
<keyword evidence="2" id="KW-1185">Reference proteome</keyword>
<gene>
    <name evidence="1" type="ORF">SAMN05216313_1546</name>
</gene>
<evidence type="ECO:0000313" key="2">
    <source>
        <dbReference type="Proteomes" id="UP000198508"/>
    </source>
</evidence>
<dbReference type="EMBL" id="FOIM01000054">
    <property type="protein sequence ID" value="SEU20311.1"/>
    <property type="molecule type" value="Genomic_DNA"/>
</dbReference>
<name>A0A1I0KA79_9FIRM</name>
<dbReference type="Proteomes" id="UP000198508">
    <property type="component" value="Unassembled WGS sequence"/>
</dbReference>